<dbReference type="InterPro" id="IPR024300">
    <property type="entry name" value="SipL_SPOCS_dom"/>
</dbReference>
<proteinExistence type="predicted"/>
<dbReference type="Proteomes" id="UP000824090">
    <property type="component" value="Unassembled WGS sequence"/>
</dbReference>
<dbReference type="InterPro" id="IPR036779">
    <property type="entry name" value="LysM_dom_sf"/>
</dbReference>
<feature type="domain" description="LysM" evidence="2">
    <location>
        <begin position="728"/>
        <end position="772"/>
    </location>
</feature>
<sequence length="774" mass="83576">MTTSPYDNLPTGMKKSDLLQAAGAAAPGISLRTAERMQASAEKEAQTHGRPPETPSGENIADEDTPSNVDTGYASGDTSQKAKKGIENEDASKILSGAGASADENPNEKLTQGAEDISDENPSRETEETEVPSSPYQPLAYEPSSPETGPEEPSYETVFESSPEVPEGGEIQAGDSQAGEKLQAYGESRYYEEARSDGDAEDSRNSGTVGIAESPGDNKESGAARADDAPRDSKGSGAAMNAEGSSPAISQGRAASLSSSGLKAAEARYSRLSLMNRCPSAEYVLPFEETLIVPDAMPDMEKMLFAEGNAKLSQSAKAVYTPEDTLSGDITVYAVYAPDRRWESPVDVVKASVPFSTDKCWSQSGGNMFRVQVSVKRIEASMVNERKFTVSGQLSIKINATDKKELMIFQGTEDEGLIQLHRTINPSSLETETEDAIDISQEITLREDQPRPARILKVSTDIIENHRQVTSGKLVINATINSDILYGGELEGRFQLCCIKNKTDFSQFIPISDTSDSDLVRLSFNGDDLSVTIENQDKLLLQGQVRTSVCVYSNKEVSMVSDAYHRDREVSFDLSRQELLSIRGTVSGEVAAREVINLEESSPSPAGLLCGSGRIDSLQCIPQGGRLIIEGSVDVRILALDEEEAPFTIKASVPLRGALDAPYAGSGLTADMYSSLKDFWFDKINSRQVEVNVSAAIDVWISSAETFTTIENLAAGEPFHDPHEASMALYVVGGNDTLWDIAKRYKSDVGFLAEINEIDSSLPLPEGMKLFVMK</sequence>
<reference evidence="3" key="2">
    <citation type="journal article" date="2021" name="PeerJ">
        <title>Extensive microbial diversity within the chicken gut microbiome revealed by metagenomics and culture.</title>
        <authorList>
            <person name="Gilroy R."/>
            <person name="Ravi A."/>
            <person name="Getino M."/>
            <person name="Pursley I."/>
            <person name="Horton D.L."/>
            <person name="Alikhan N.F."/>
            <person name="Baker D."/>
            <person name="Gharbi K."/>
            <person name="Hall N."/>
            <person name="Watson M."/>
            <person name="Adriaenssens E.M."/>
            <person name="Foster-Nyarko E."/>
            <person name="Jarju S."/>
            <person name="Secka A."/>
            <person name="Antonio M."/>
            <person name="Oren A."/>
            <person name="Chaudhuri R.R."/>
            <person name="La Ragione R."/>
            <person name="Hildebrand F."/>
            <person name="Pallen M.J."/>
        </authorList>
    </citation>
    <scope>NUCLEOTIDE SEQUENCE</scope>
    <source>
        <strain evidence="3">ChiHcec3-6078</strain>
    </source>
</reference>
<dbReference type="Pfam" id="PF01476">
    <property type="entry name" value="LysM"/>
    <property type="match status" value="1"/>
</dbReference>
<gene>
    <name evidence="3" type="ORF">IAC50_00600</name>
</gene>
<evidence type="ECO:0000256" key="1">
    <source>
        <dbReference type="SAM" id="MobiDB-lite"/>
    </source>
</evidence>
<protein>
    <submittedName>
        <fullName evidence="3">DUF3794 domain-containing protein</fullName>
    </submittedName>
</protein>
<organism evidence="3 4">
    <name type="scientific">Candidatus Allocopromorpha excrementigallinarum</name>
    <dbReference type="NCBI Taxonomy" id="2840742"/>
    <lineage>
        <taxon>Bacteria</taxon>
        <taxon>Bacillati</taxon>
        <taxon>Bacillota</taxon>
        <taxon>Clostridia</taxon>
        <taxon>Eubacteriales</taxon>
        <taxon>Eubacteriaceae</taxon>
        <taxon>Eubacteriaceae incertae sedis</taxon>
        <taxon>Candidatus Allocopromorpha</taxon>
    </lineage>
</organism>
<dbReference type="PROSITE" id="PS51782">
    <property type="entry name" value="LYSM"/>
    <property type="match status" value="1"/>
</dbReference>
<feature type="region of interest" description="Disordered" evidence="1">
    <location>
        <begin position="27"/>
        <end position="254"/>
    </location>
</feature>
<feature type="compositionally biased region" description="Basic and acidic residues" evidence="1">
    <location>
        <begin position="41"/>
        <end position="51"/>
    </location>
</feature>
<dbReference type="Pfam" id="PF12673">
    <property type="entry name" value="SipL"/>
    <property type="match status" value="1"/>
</dbReference>
<accession>A0A9D1L6G8</accession>
<evidence type="ECO:0000313" key="3">
    <source>
        <dbReference type="EMBL" id="HIU24983.1"/>
    </source>
</evidence>
<dbReference type="Gene3D" id="3.10.350.10">
    <property type="entry name" value="LysM domain"/>
    <property type="match status" value="1"/>
</dbReference>
<comment type="caution">
    <text evidence="3">The sequence shown here is derived from an EMBL/GenBank/DDBJ whole genome shotgun (WGS) entry which is preliminary data.</text>
</comment>
<dbReference type="EMBL" id="DVMP01000013">
    <property type="protein sequence ID" value="HIU24983.1"/>
    <property type="molecule type" value="Genomic_DNA"/>
</dbReference>
<reference evidence="3" key="1">
    <citation type="submission" date="2020-10" db="EMBL/GenBank/DDBJ databases">
        <authorList>
            <person name="Gilroy R."/>
        </authorList>
    </citation>
    <scope>NUCLEOTIDE SEQUENCE</scope>
    <source>
        <strain evidence="3">ChiHcec3-6078</strain>
    </source>
</reference>
<feature type="compositionally biased region" description="Basic and acidic residues" evidence="1">
    <location>
        <begin position="189"/>
        <end position="204"/>
    </location>
</feature>
<evidence type="ECO:0000259" key="2">
    <source>
        <dbReference type="PROSITE" id="PS51782"/>
    </source>
</evidence>
<feature type="compositionally biased region" description="Basic and acidic residues" evidence="1">
    <location>
        <begin position="216"/>
        <end position="234"/>
    </location>
</feature>
<dbReference type="InterPro" id="IPR018392">
    <property type="entry name" value="LysM"/>
</dbReference>
<dbReference type="SUPFAM" id="SSF54106">
    <property type="entry name" value="LysM domain"/>
    <property type="match status" value="1"/>
</dbReference>
<name>A0A9D1L6G8_9FIRM</name>
<dbReference type="CDD" id="cd00118">
    <property type="entry name" value="LysM"/>
    <property type="match status" value="1"/>
</dbReference>
<dbReference type="AlphaFoldDB" id="A0A9D1L6G8"/>
<evidence type="ECO:0000313" key="4">
    <source>
        <dbReference type="Proteomes" id="UP000824090"/>
    </source>
</evidence>